<feature type="transmembrane region" description="Helical" evidence="1">
    <location>
        <begin position="515"/>
        <end position="533"/>
    </location>
</feature>
<evidence type="ECO:0008006" key="4">
    <source>
        <dbReference type="Google" id="ProtNLM"/>
    </source>
</evidence>
<sequence length="579" mass="65177">MGNSRRYDNLSHLIDTLDLYAEVGKGTRGKWSRLKPRRWHVDLKDRDHLYYVRATYTKDNIRYQNVRFFEAYWAPKMAGGLPALDVLKWFALQVPKAVIHLRAPWRSFVRTRISVLYQLVERGTIDRTAAQAMASLLDEFSHIERIRKYPQSTFKQFQKYSRAARLVPPFKKVKKNICPARPVPPFVASSPLEQPLAIWEKACRAENWKALLTSVGFIGLVVSVFVFSVTLAASVVSWSTAPFVDPIDFWRAEGLGRSVAQVMFGLLLASPLNGFLAEYFGDVAYWGTYDENDTKYEKRRAVLELCTETLEVIVQDPKCERVVIAAHSLGSRVTYESLLYMNYRRLQDNGNDETAAADELAKIKHLITYGSPIDKMHYFTESRSGFSRHYERTYNKLTGDASKLPFKKNGVPNILWVNFHTAGDAISGPIETPNDLEDFTPMIFNVPVVNYDNINMGKNHTGYFDNNAVVGWLHRVITETALDRDPLGNVEPQLPDTPEGVHEYGQRAARMYRGLLAYPVAVLAALGMGGLGVPALAGLAWAMSAALLGVMVWNIAGHAPRHANPFLPPPPETADAPQP</sequence>
<evidence type="ECO:0000256" key="1">
    <source>
        <dbReference type="SAM" id="Phobius"/>
    </source>
</evidence>
<accession>A0A2T3W3E4</accession>
<keyword evidence="1" id="KW-0812">Transmembrane</keyword>
<protein>
    <recommendedName>
        <fullName evidence="4">Alpha/beta hydrolase</fullName>
    </recommendedName>
</protein>
<reference evidence="2 3" key="1">
    <citation type="submission" date="2018-03" db="EMBL/GenBank/DDBJ databases">
        <title>Draft genome of Deinococcus sp. OD32.</title>
        <authorList>
            <person name="Wang X.-P."/>
            <person name="Du Z.-J."/>
        </authorList>
    </citation>
    <scope>NUCLEOTIDE SEQUENCE [LARGE SCALE GENOMIC DNA]</scope>
    <source>
        <strain evidence="2 3">OD32</strain>
    </source>
</reference>
<comment type="caution">
    <text evidence="2">The sequence shown here is derived from an EMBL/GenBank/DDBJ whole genome shotgun (WGS) entry which is preliminary data.</text>
</comment>
<keyword evidence="1" id="KW-0472">Membrane</keyword>
<evidence type="ECO:0000313" key="2">
    <source>
        <dbReference type="EMBL" id="PTA66415.1"/>
    </source>
</evidence>
<dbReference type="Proteomes" id="UP000240317">
    <property type="component" value="Unassembled WGS sequence"/>
</dbReference>
<keyword evidence="3" id="KW-1185">Reference proteome</keyword>
<feature type="transmembrane region" description="Helical" evidence="1">
    <location>
        <begin position="258"/>
        <end position="276"/>
    </location>
</feature>
<dbReference type="EMBL" id="PYSV01000033">
    <property type="protein sequence ID" value="PTA66415.1"/>
    <property type="molecule type" value="Genomic_DNA"/>
</dbReference>
<feature type="transmembrane region" description="Helical" evidence="1">
    <location>
        <begin position="539"/>
        <end position="556"/>
    </location>
</feature>
<evidence type="ECO:0000313" key="3">
    <source>
        <dbReference type="Proteomes" id="UP000240317"/>
    </source>
</evidence>
<dbReference type="AlphaFoldDB" id="A0A2T3W3E4"/>
<name>A0A2T3W3E4_9DEIO</name>
<keyword evidence="1" id="KW-1133">Transmembrane helix</keyword>
<dbReference type="SUPFAM" id="SSF53474">
    <property type="entry name" value="alpha/beta-Hydrolases"/>
    <property type="match status" value="1"/>
</dbReference>
<proteinExistence type="predicted"/>
<gene>
    <name evidence="2" type="ORF">C8263_18025</name>
</gene>
<dbReference type="InterPro" id="IPR029058">
    <property type="entry name" value="AB_hydrolase_fold"/>
</dbReference>
<organism evidence="2 3">
    <name type="scientific">Deinococcus arcticus</name>
    <dbReference type="NCBI Taxonomy" id="2136176"/>
    <lineage>
        <taxon>Bacteria</taxon>
        <taxon>Thermotogati</taxon>
        <taxon>Deinococcota</taxon>
        <taxon>Deinococci</taxon>
        <taxon>Deinococcales</taxon>
        <taxon>Deinococcaceae</taxon>
        <taxon>Deinococcus</taxon>
    </lineage>
</organism>
<feature type="transmembrane region" description="Helical" evidence="1">
    <location>
        <begin position="210"/>
        <end position="238"/>
    </location>
</feature>